<protein>
    <submittedName>
        <fullName evidence="2">Crotonobetainyl-CoA:carnitine CoA-transferase CaiB-like acyl-CoA transferase</fullName>
    </submittedName>
</protein>
<sequence length="788" mass="85477">MVGPLDGLVVVDASWGMPSAISSMMLADYGARVIKLERPGGGHDAHSAMRKSLDRGKWSVQADLRTDEGRRIAEQLLSTADVFIESFGTGRAKDFGLDYEAVHARHPELVYASVTGYGNEGPLAARPGYEALLNARLGQMAEQGGHRSGPIFMGHPTVSYGTAFITTIGILSALRARKLNGTGQKVDTSLLDGMLAISSMNWWWNEKDISYLARSGTQTGFGNKRLITDPFQCADGKWLTPHTGGPGSYKRMMDLLGFGDQTQTIDGPEMSVPLNDIELNIARNKVPEAFKSRNRDEWLEMFHAADIAALPLLHPEETFEDDQVKFAEIAIDLPDDDHGTIRQIGPVIRFEKSKPAVPTAAPRPGAHDTRIDEIERSPIWAPAPTEGSAVTAPLQGVKILDFSSYFATGFGARLLSDLGADVIKIEPLVGDQMRPLGDLFEGANRGKRNIALDMRTKEGQEIAHRLVAEADVVLQNYRPGKAEKIGLGYEQLKTINPNLLYAYLPGFGSAGPKSSLKSFAPLVSGLVGLNFEGSGKGNPPIRRVIGNEDLYNGFLGAVTVLLGLHHRLNTGEAQYVESPQLHSSLFVISEHSADLDGHAIPAHELDSEQNGWSPLYRLYKTSDGWICIAVFGDAAFGRLAVALNAVDLVTDERFATKAARVENADALADILGTAFAALDSAGAFKLLDDNKVPAEIPLDYPIMPELLWEEWALDSSRVVEHHHPEYGWSREVGMVIHLSDTPGRFKGGSPQLGQHSAEILAELGYSAGEVDSFMATVCKLPTVAVKES</sequence>
<evidence type="ECO:0000256" key="1">
    <source>
        <dbReference type="ARBA" id="ARBA00022679"/>
    </source>
</evidence>
<dbReference type="InterPro" id="IPR003673">
    <property type="entry name" value="CoA-Trfase_fam_III"/>
</dbReference>
<keyword evidence="1 2" id="KW-0808">Transferase</keyword>
<dbReference type="SUPFAM" id="SSF89796">
    <property type="entry name" value="CoA-transferase family III (CaiB/BaiF)"/>
    <property type="match status" value="2"/>
</dbReference>
<dbReference type="PANTHER" id="PTHR48207:SF3">
    <property type="entry name" value="SUCCINATE--HYDROXYMETHYLGLUTARATE COA-TRANSFERASE"/>
    <property type="match status" value="1"/>
</dbReference>
<dbReference type="InterPro" id="IPR023606">
    <property type="entry name" value="CoA-Trfase_III_dom_1_sf"/>
</dbReference>
<dbReference type="PANTHER" id="PTHR48207">
    <property type="entry name" value="SUCCINATE--HYDROXYMETHYLGLUTARATE COA-TRANSFERASE"/>
    <property type="match status" value="1"/>
</dbReference>
<name>A0A652YQD0_NOCGL</name>
<comment type="caution">
    <text evidence="2">The sequence shown here is derived from an EMBL/GenBank/DDBJ whole genome shotgun (WGS) entry which is preliminary data.</text>
</comment>
<gene>
    <name evidence="2" type="ORF">FNL38_103114</name>
</gene>
<organism evidence="2">
    <name type="scientific">Nocardia globerula</name>
    <dbReference type="NCBI Taxonomy" id="1818"/>
    <lineage>
        <taxon>Bacteria</taxon>
        <taxon>Bacillati</taxon>
        <taxon>Actinomycetota</taxon>
        <taxon>Actinomycetes</taxon>
        <taxon>Mycobacteriales</taxon>
        <taxon>Nocardiaceae</taxon>
        <taxon>Nocardia</taxon>
    </lineage>
</organism>
<dbReference type="GO" id="GO:0008410">
    <property type="term" value="F:CoA-transferase activity"/>
    <property type="evidence" value="ECO:0007669"/>
    <property type="project" value="TreeGrafter"/>
</dbReference>
<dbReference type="Gene3D" id="3.40.50.10540">
    <property type="entry name" value="Crotonobetainyl-coa:carnitine coa-transferase, domain 1"/>
    <property type="match status" value="3"/>
</dbReference>
<dbReference type="Pfam" id="PF02515">
    <property type="entry name" value="CoA_transf_3"/>
    <property type="match status" value="2"/>
</dbReference>
<dbReference type="EMBL" id="VNIQ01000003">
    <property type="protein sequence ID" value="TYQ04764.1"/>
    <property type="molecule type" value="Genomic_DNA"/>
</dbReference>
<proteinExistence type="predicted"/>
<dbReference type="AlphaFoldDB" id="A0A652YQD0"/>
<dbReference type="InterPro" id="IPR044855">
    <property type="entry name" value="CoA-Trfase_III_dom3_sf"/>
</dbReference>
<reference evidence="2" key="1">
    <citation type="submission" date="2019-07" db="EMBL/GenBank/DDBJ databases">
        <title>Genomic Encyclopedia of Type Strains, Phase IV (KMG-IV): sequencing the most valuable type-strain genomes for metagenomic binning, comparative biology and taxonomic classification.</title>
        <authorList>
            <person name="Goeker M."/>
        </authorList>
    </citation>
    <scope>NUCLEOTIDE SEQUENCE</scope>
    <source>
        <strain evidence="2">DSM 44596</strain>
    </source>
</reference>
<dbReference type="InterPro" id="IPR050483">
    <property type="entry name" value="CoA-transferase_III_domain"/>
</dbReference>
<accession>A0A652YQD0</accession>
<dbReference type="Gene3D" id="3.30.1540.10">
    <property type="entry name" value="formyl-coa transferase, domain 3"/>
    <property type="match status" value="1"/>
</dbReference>
<evidence type="ECO:0000313" key="2">
    <source>
        <dbReference type="EMBL" id="TYQ04764.1"/>
    </source>
</evidence>